<name>A0A453CLH6_AEGTS</name>
<reference evidence="2" key="2">
    <citation type="journal article" date="2017" name="Nat. Plants">
        <title>The Aegilops tauschii genome reveals multiple impacts of transposons.</title>
        <authorList>
            <person name="Zhao G."/>
            <person name="Zou C."/>
            <person name="Li K."/>
            <person name="Wang K."/>
            <person name="Li T."/>
            <person name="Gao L."/>
            <person name="Zhang X."/>
            <person name="Wang H."/>
            <person name="Yang Z."/>
            <person name="Liu X."/>
            <person name="Jiang W."/>
            <person name="Mao L."/>
            <person name="Kong X."/>
            <person name="Jiao Y."/>
            <person name="Jia J."/>
        </authorList>
    </citation>
    <scope>NUCLEOTIDE SEQUENCE [LARGE SCALE GENOMIC DNA]</scope>
    <source>
        <strain evidence="2">cv. AL8/78</strain>
    </source>
</reference>
<sequence length="60" mass="6585">MMFLQACLHRWAFGGAGNGGSASFSCRQWKYGPARNIEKFRSNMQIGILAEKVTTVEGSS</sequence>
<reference evidence="1" key="5">
    <citation type="journal article" date="2021" name="G3 (Bethesda)">
        <title>Aegilops tauschii genome assembly Aet v5.0 features greater sequence contiguity and improved annotation.</title>
        <authorList>
            <person name="Wang L."/>
            <person name="Zhu T."/>
            <person name="Rodriguez J.C."/>
            <person name="Deal K.R."/>
            <person name="Dubcovsky J."/>
            <person name="McGuire P.E."/>
            <person name="Lux T."/>
            <person name="Spannagl M."/>
            <person name="Mayer K.F.X."/>
            <person name="Baldrich P."/>
            <person name="Meyers B.C."/>
            <person name="Huo N."/>
            <person name="Gu Y.Q."/>
            <person name="Zhou H."/>
            <person name="Devos K.M."/>
            <person name="Bennetzen J.L."/>
            <person name="Unver T."/>
            <person name="Budak H."/>
            <person name="Gulick P.J."/>
            <person name="Galiba G."/>
            <person name="Kalapos B."/>
            <person name="Nelson D.R."/>
            <person name="Li P."/>
            <person name="You F.M."/>
            <person name="Luo M.C."/>
            <person name="Dvorak J."/>
        </authorList>
    </citation>
    <scope>NUCLEOTIDE SEQUENCE [LARGE SCALE GENOMIC DNA]</scope>
    <source>
        <strain evidence="1">cv. AL8/78</strain>
    </source>
</reference>
<dbReference type="Proteomes" id="UP000015105">
    <property type="component" value="Chromosome 2D"/>
</dbReference>
<keyword evidence="2" id="KW-1185">Reference proteome</keyword>
<reference evidence="1" key="4">
    <citation type="submission" date="2019-03" db="UniProtKB">
        <authorList>
            <consortium name="EnsemblPlants"/>
        </authorList>
    </citation>
    <scope>IDENTIFICATION</scope>
</reference>
<accession>A0A453CLH6</accession>
<dbReference type="Gramene" id="AET2Gv20889000.5">
    <property type="protein sequence ID" value="AET2Gv20889000.5"/>
    <property type="gene ID" value="AET2Gv20889000"/>
</dbReference>
<evidence type="ECO:0000313" key="2">
    <source>
        <dbReference type="Proteomes" id="UP000015105"/>
    </source>
</evidence>
<dbReference type="AlphaFoldDB" id="A0A453CLH6"/>
<protein>
    <submittedName>
        <fullName evidence="1">Uncharacterized protein</fullName>
    </submittedName>
</protein>
<reference evidence="2" key="1">
    <citation type="journal article" date="2014" name="Science">
        <title>Ancient hybridizations among the ancestral genomes of bread wheat.</title>
        <authorList>
            <consortium name="International Wheat Genome Sequencing Consortium,"/>
            <person name="Marcussen T."/>
            <person name="Sandve S.R."/>
            <person name="Heier L."/>
            <person name="Spannagl M."/>
            <person name="Pfeifer M."/>
            <person name="Jakobsen K.S."/>
            <person name="Wulff B.B."/>
            <person name="Steuernagel B."/>
            <person name="Mayer K.F."/>
            <person name="Olsen O.A."/>
        </authorList>
    </citation>
    <scope>NUCLEOTIDE SEQUENCE [LARGE SCALE GENOMIC DNA]</scope>
    <source>
        <strain evidence="2">cv. AL8/78</strain>
    </source>
</reference>
<evidence type="ECO:0000313" key="1">
    <source>
        <dbReference type="EnsemblPlants" id="AET2Gv20889000.5"/>
    </source>
</evidence>
<organism evidence="1 2">
    <name type="scientific">Aegilops tauschii subsp. strangulata</name>
    <name type="common">Goatgrass</name>
    <dbReference type="NCBI Taxonomy" id="200361"/>
    <lineage>
        <taxon>Eukaryota</taxon>
        <taxon>Viridiplantae</taxon>
        <taxon>Streptophyta</taxon>
        <taxon>Embryophyta</taxon>
        <taxon>Tracheophyta</taxon>
        <taxon>Spermatophyta</taxon>
        <taxon>Magnoliopsida</taxon>
        <taxon>Liliopsida</taxon>
        <taxon>Poales</taxon>
        <taxon>Poaceae</taxon>
        <taxon>BOP clade</taxon>
        <taxon>Pooideae</taxon>
        <taxon>Triticodae</taxon>
        <taxon>Triticeae</taxon>
        <taxon>Triticinae</taxon>
        <taxon>Aegilops</taxon>
    </lineage>
</organism>
<reference evidence="1" key="3">
    <citation type="journal article" date="2017" name="Nature">
        <title>Genome sequence of the progenitor of the wheat D genome Aegilops tauschii.</title>
        <authorList>
            <person name="Luo M.C."/>
            <person name="Gu Y.Q."/>
            <person name="Puiu D."/>
            <person name="Wang H."/>
            <person name="Twardziok S.O."/>
            <person name="Deal K.R."/>
            <person name="Huo N."/>
            <person name="Zhu T."/>
            <person name="Wang L."/>
            <person name="Wang Y."/>
            <person name="McGuire P.E."/>
            <person name="Liu S."/>
            <person name="Long H."/>
            <person name="Ramasamy R.K."/>
            <person name="Rodriguez J.C."/>
            <person name="Van S.L."/>
            <person name="Yuan L."/>
            <person name="Wang Z."/>
            <person name="Xia Z."/>
            <person name="Xiao L."/>
            <person name="Anderson O.D."/>
            <person name="Ouyang S."/>
            <person name="Liang Y."/>
            <person name="Zimin A.V."/>
            <person name="Pertea G."/>
            <person name="Qi P."/>
            <person name="Bennetzen J.L."/>
            <person name="Dai X."/>
            <person name="Dawson M.W."/>
            <person name="Muller H.G."/>
            <person name="Kugler K."/>
            <person name="Rivarola-Duarte L."/>
            <person name="Spannagl M."/>
            <person name="Mayer K.F.X."/>
            <person name="Lu F.H."/>
            <person name="Bevan M.W."/>
            <person name="Leroy P."/>
            <person name="Li P."/>
            <person name="You F.M."/>
            <person name="Sun Q."/>
            <person name="Liu Z."/>
            <person name="Lyons E."/>
            <person name="Wicker T."/>
            <person name="Salzberg S.L."/>
            <person name="Devos K.M."/>
            <person name="Dvorak J."/>
        </authorList>
    </citation>
    <scope>NUCLEOTIDE SEQUENCE [LARGE SCALE GENOMIC DNA]</scope>
    <source>
        <strain evidence="1">cv. AL8/78</strain>
    </source>
</reference>
<dbReference type="EnsemblPlants" id="AET2Gv20889000.5">
    <property type="protein sequence ID" value="AET2Gv20889000.5"/>
    <property type="gene ID" value="AET2Gv20889000"/>
</dbReference>
<proteinExistence type="predicted"/>